<accession>A0AAD6YEU7</accession>
<reference evidence="1" key="1">
    <citation type="submission" date="2023-03" db="EMBL/GenBank/DDBJ databases">
        <title>Massive genome expansion in bonnet fungi (Mycena s.s.) driven by repeated elements and novel gene families across ecological guilds.</title>
        <authorList>
            <consortium name="Lawrence Berkeley National Laboratory"/>
            <person name="Harder C.B."/>
            <person name="Miyauchi S."/>
            <person name="Viragh M."/>
            <person name="Kuo A."/>
            <person name="Thoen E."/>
            <person name="Andreopoulos B."/>
            <person name="Lu D."/>
            <person name="Skrede I."/>
            <person name="Drula E."/>
            <person name="Henrissat B."/>
            <person name="Morin E."/>
            <person name="Kohler A."/>
            <person name="Barry K."/>
            <person name="LaButti K."/>
            <person name="Morin E."/>
            <person name="Salamov A."/>
            <person name="Lipzen A."/>
            <person name="Mereny Z."/>
            <person name="Hegedus B."/>
            <person name="Baldrian P."/>
            <person name="Stursova M."/>
            <person name="Weitz H."/>
            <person name="Taylor A."/>
            <person name="Grigoriev I.V."/>
            <person name="Nagy L.G."/>
            <person name="Martin F."/>
            <person name="Kauserud H."/>
        </authorList>
    </citation>
    <scope>NUCLEOTIDE SEQUENCE</scope>
    <source>
        <strain evidence="1">9144</strain>
    </source>
</reference>
<keyword evidence="2" id="KW-1185">Reference proteome</keyword>
<dbReference type="AlphaFoldDB" id="A0AAD6YEU7"/>
<protein>
    <submittedName>
        <fullName evidence="1">Uncharacterized protein</fullName>
    </submittedName>
</protein>
<gene>
    <name evidence="1" type="ORF">GGX14DRAFT_391544</name>
</gene>
<organism evidence="1 2">
    <name type="scientific">Mycena pura</name>
    <dbReference type="NCBI Taxonomy" id="153505"/>
    <lineage>
        <taxon>Eukaryota</taxon>
        <taxon>Fungi</taxon>
        <taxon>Dikarya</taxon>
        <taxon>Basidiomycota</taxon>
        <taxon>Agaricomycotina</taxon>
        <taxon>Agaricomycetes</taxon>
        <taxon>Agaricomycetidae</taxon>
        <taxon>Agaricales</taxon>
        <taxon>Marasmiineae</taxon>
        <taxon>Mycenaceae</taxon>
        <taxon>Mycena</taxon>
    </lineage>
</organism>
<evidence type="ECO:0000313" key="1">
    <source>
        <dbReference type="EMBL" id="KAJ7215865.1"/>
    </source>
</evidence>
<name>A0AAD6YEU7_9AGAR</name>
<dbReference type="EMBL" id="JARJCW010000016">
    <property type="protein sequence ID" value="KAJ7215865.1"/>
    <property type="molecule type" value="Genomic_DNA"/>
</dbReference>
<comment type="caution">
    <text evidence="1">The sequence shown here is derived from an EMBL/GenBank/DDBJ whole genome shotgun (WGS) entry which is preliminary data.</text>
</comment>
<sequence>MPAQLPQELLDLIIGHVHDKPTLKSCALTSRFRTPSQRGLFSSFRISLSTAPTTSYWVVSDFFLQFPRFAGYVKTLTVEFPLRRSPAATAADVSALRSLLDRLERVHQCTLDGGIHRYSTTWGSPFCAPILDFIQRQDLLELHIRSLIHIPHETLAAFFCAAPTLGLHNAEFIWDLPQSVYPDLKAEHLRLTRCSSALDTLRQGHFVPLTANVRRMWITMGTQNPTFKLAPELAARLEYLRVDWPSSYPLEKPMDPTELFAALRTLDLSPRSFDRDVEPCDVAIFAPLFSCTTAALAEIRFSYTLGSNVFRKYYLHADTLEAIAAALEKCPGTPRIRWYFSVDGRRSRKEYQLVKFTALLQAGLPHVHEQGRLYVQNLCLEGLPGPDGLPVAAMRQNDARCLPSAARMQASRSTRERAVIEILGVVELGMVLQSKAHEVGAACAVVDSESESCDAGAMKTHLSLGGRQRGVGVIGTGSICATNIRFPGVPEPSLEGRRVAEDVGEGRKMFTWSNSCWKSAVTQDLAANTGNNNNCNAGEDHELGLLFSTA</sequence>
<evidence type="ECO:0000313" key="2">
    <source>
        <dbReference type="Proteomes" id="UP001219525"/>
    </source>
</evidence>
<dbReference type="Proteomes" id="UP001219525">
    <property type="component" value="Unassembled WGS sequence"/>
</dbReference>
<proteinExistence type="predicted"/>